<sequence>MENRHSSRSAEHAIPRPSTHRQRSNSFPIVEALGCSAAEAKIILAEGRAAVRTRSVRRRGRRNLQLNNGTTTFRPQDHMQYLNVESTAMDDSDDEPVSNDRRPLRHSRVSSNATDRSTSTVTGPVRSSRGENLSSTLSPTLGDYSANLAKFIQSQLNSIPTYTSADPSTYPRSCPDLSSHLRSPPQSPMKPKRPMKMESEPILEMPPVRPPLRSTFSEWSSTDEDEEDKDEDNDADEIPPLPDIEASERDIKPSIWTPSIPAYYENASARSFLLTSTPSEADVRHNVGQHPNANGFSFPMEPSTSQEQSEAVSPGHDARDYPSSSASTHPQLTSSSAPSFSSTSTGSYFDFKRPISFTPHMKDRIIAAVSPHPDRRRVLTAMSPFEGGALANVHDIFVESNQRVIVEGLSFDLIRDLKFPEEGVMRVQTPC</sequence>
<feature type="compositionally biased region" description="Basic and acidic residues" evidence="1">
    <location>
        <begin position="1"/>
        <end position="14"/>
    </location>
</feature>
<name>A0A1Y1YDB1_9PLEO</name>
<feature type="compositionally biased region" description="Polar residues" evidence="1">
    <location>
        <begin position="130"/>
        <end position="139"/>
    </location>
</feature>
<feature type="region of interest" description="Disordered" evidence="1">
    <location>
        <begin position="1"/>
        <end position="25"/>
    </location>
</feature>
<dbReference type="AlphaFoldDB" id="A0A1Y1YDB1"/>
<dbReference type="Proteomes" id="UP000193144">
    <property type="component" value="Unassembled WGS sequence"/>
</dbReference>
<feature type="compositionally biased region" description="Polar residues" evidence="1">
    <location>
        <begin position="302"/>
        <end position="311"/>
    </location>
</feature>
<feature type="compositionally biased region" description="Acidic residues" evidence="1">
    <location>
        <begin position="221"/>
        <end position="237"/>
    </location>
</feature>
<evidence type="ECO:0000313" key="3">
    <source>
        <dbReference type="Proteomes" id="UP000193144"/>
    </source>
</evidence>
<evidence type="ECO:0000313" key="2">
    <source>
        <dbReference type="EMBL" id="ORX96021.1"/>
    </source>
</evidence>
<feature type="compositionally biased region" description="Polar residues" evidence="1">
    <location>
        <begin position="109"/>
        <end position="122"/>
    </location>
</feature>
<proteinExistence type="predicted"/>
<reference evidence="2 3" key="1">
    <citation type="submission" date="2016-07" db="EMBL/GenBank/DDBJ databases">
        <title>Pervasive Adenine N6-methylation of Active Genes in Fungi.</title>
        <authorList>
            <consortium name="DOE Joint Genome Institute"/>
            <person name="Mondo S.J."/>
            <person name="Dannebaum R.O."/>
            <person name="Kuo R.C."/>
            <person name="Labutti K."/>
            <person name="Haridas S."/>
            <person name="Kuo A."/>
            <person name="Salamov A."/>
            <person name="Ahrendt S.R."/>
            <person name="Lipzen A."/>
            <person name="Sullivan W."/>
            <person name="Andreopoulos W.B."/>
            <person name="Clum A."/>
            <person name="Lindquist E."/>
            <person name="Daum C."/>
            <person name="Ramamoorthy G.K."/>
            <person name="Gryganskyi A."/>
            <person name="Culley D."/>
            <person name="Magnuson J.K."/>
            <person name="James T.Y."/>
            <person name="O'Malley M.A."/>
            <person name="Stajich J.E."/>
            <person name="Spatafora J.W."/>
            <person name="Visel A."/>
            <person name="Grigoriev I.V."/>
        </authorList>
    </citation>
    <scope>NUCLEOTIDE SEQUENCE [LARGE SCALE GENOMIC DNA]</scope>
    <source>
        <strain evidence="2 3">CBS 115471</strain>
    </source>
</reference>
<feature type="region of interest" description="Disordered" evidence="1">
    <location>
        <begin position="52"/>
        <end position="139"/>
    </location>
</feature>
<feature type="compositionally biased region" description="Acidic residues" evidence="1">
    <location>
        <begin position="88"/>
        <end position="97"/>
    </location>
</feature>
<feature type="compositionally biased region" description="Low complexity" evidence="1">
    <location>
        <begin position="333"/>
        <end position="344"/>
    </location>
</feature>
<accession>A0A1Y1YDB1</accession>
<organism evidence="2 3">
    <name type="scientific">Clohesyomyces aquaticus</name>
    <dbReference type="NCBI Taxonomy" id="1231657"/>
    <lineage>
        <taxon>Eukaryota</taxon>
        <taxon>Fungi</taxon>
        <taxon>Dikarya</taxon>
        <taxon>Ascomycota</taxon>
        <taxon>Pezizomycotina</taxon>
        <taxon>Dothideomycetes</taxon>
        <taxon>Pleosporomycetidae</taxon>
        <taxon>Pleosporales</taxon>
        <taxon>Lindgomycetaceae</taxon>
        <taxon>Clohesyomyces</taxon>
    </lineage>
</organism>
<feature type="region of interest" description="Disordered" evidence="1">
    <location>
        <begin position="282"/>
        <end position="344"/>
    </location>
</feature>
<protein>
    <submittedName>
        <fullName evidence="2">Uncharacterized protein</fullName>
    </submittedName>
</protein>
<evidence type="ECO:0000256" key="1">
    <source>
        <dbReference type="SAM" id="MobiDB-lite"/>
    </source>
</evidence>
<feature type="compositionally biased region" description="Polar residues" evidence="1">
    <location>
        <begin position="322"/>
        <end position="332"/>
    </location>
</feature>
<keyword evidence="3" id="KW-1185">Reference proteome</keyword>
<comment type="caution">
    <text evidence="2">The sequence shown here is derived from an EMBL/GenBank/DDBJ whole genome shotgun (WGS) entry which is preliminary data.</text>
</comment>
<dbReference type="OrthoDB" id="3909054at2759"/>
<dbReference type="EMBL" id="MCFA01000265">
    <property type="protein sequence ID" value="ORX96021.1"/>
    <property type="molecule type" value="Genomic_DNA"/>
</dbReference>
<feature type="region of interest" description="Disordered" evidence="1">
    <location>
        <begin position="163"/>
        <end position="252"/>
    </location>
</feature>
<gene>
    <name evidence="2" type="ORF">BCR34DRAFT_186195</name>
</gene>
<feature type="compositionally biased region" description="Polar residues" evidence="1">
    <location>
        <begin position="64"/>
        <end position="74"/>
    </location>
</feature>